<proteinExistence type="predicted"/>
<accession>A0A0E9VA32</accession>
<reference evidence="2" key="2">
    <citation type="journal article" date="2015" name="Fish Shellfish Immunol.">
        <title>Early steps in the European eel (Anguilla anguilla)-Vibrio vulnificus interaction in the gills: Role of the RtxA13 toxin.</title>
        <authorList>
            <person name="Callol A."/>
            <person name="Pajuelo D."/>
            <person name="Ebbesson L."/>
            <person name="Teles M."/>
            <person name="MacKenzie S."/>
            <person name="Amaro C."/>
        </authorList>
    </citation>
    <scope>NUCLEOTIDE SEQUENCE</scope>
</reference>
<organism evidence="2">
    <name type="scientific">Anguilla anguilla</name>
    <name type="common">European freshwater eel</name>
    <name type="synonym">Muraena anguilla</name>
    <dbReference type="NCBI Taxonomy" id="7936"/>
    <lineage>
        <taxon>Eukaryota</taxon>
        <taxon>Metazoa</taxon>
        <taxon>Chordata</taxon>
        <taxon>Craniata</taxon>
        <taxon>Vertebrata</taxon>
        <taxon>Euteleostomi</taxon>
        <taxon>Actinopterygii</taxon>
        <taxon>Neopterygii</taxon>
        <taxon>Teleostei</taxon>
        <taxon>Anguilliformes</taxon>
        <taxon>Anguillidae</taxon>
        <taxon>Anguilla</taxon>
    </lineage>
</organism>
<evidence type="ECO:0000256" key="1">
    <source>
        <dbReference type="SAM" id="MobiDB-lite"/>
    </source>
</evidence>
<sequence>MQQAACGSKGFTENAGRAHLND</sequence>
<reference evidence="2" key="1">
    <citation type="submission" date="2014-11" db="EMBL/GenBank/DDBJ databases">
        <authorList>
            <person name="Amaro Gonzalez C."/>
        </authorList>
    </citation>
    <scope>NUCLEOTIDE SEQUENCE</scope>
</reference>
<dbReference type="EMBL" id="GBXM01033706">
    <property type="protein sequence ID" value="JAH74871.1"/>
    <property type="molecule type" value="Transcribed_RNA"/>
</dbReference>
<evidence type="ECO:0000313" key="2">
    <source>
        <dbReference type="EMBL" id="JAH74871.1"/>
    </source>
</evidence>
<protein>
    <submittedName>
        <fullName evidence="2">Uncharacterized protein</fullName>
    </submittedName>
</protein>
<feature type="region of interest" description="Disordered" evidence="1">
    <location>
        <begin position="1"/>
        <end position="22"/>
    </location>
</feature>
<dbReference type="AlphaFoldDB" id="A0A0E9VA32"/>
<name>A0A0E9VA32_ANGAN</name>